<dbReference type="InterPro" id="IPR011992">
    <property type="entry name" value="EF-hand-dom_pair"/>
</dbReference>
<dbReference type="CDD" id="cd00051">
    <property type="entry name" value="EFh"/>
    <property type="match status" value="2"/>
</dbReference>
<evidence type="ECO:0000259" key="4">
    <source>
        <dbReference type="PROSITE" id="PS50222"/>
    </source>
</evidence>
<keyword evidence="2" id="KW-0677">Repeat</keyword>
<dbReference type="AlphaFoldDB" id="A0A176WII9"/>
<dbReference type="PANTHER" id="PTHR10891">
    <property type="entry name" value="EF-HAND CALCIUM-BINDING DOMAIN CONTAINING PROTEIN"/>
    <property type="match status" value="1"/>
</dbReference>
<dbReference type="SMART" id="SM00054">
    <property type="entry name" value="EFh"/>
    <property type="match status" value="4"/>
</dbReference>
<comment type="caution">
    <text evidence="5">The sequence shown here is derived from an EMBL/GenBank/DDBJ whole genome shotgun (WGS) entry which is preliminary data.</text>
</comment>
<sequence length="251" mass="28445">MDNYNSMSKASTTASAAAATHGHFIQIRDFSSSSNSPLSRMSEVPEMRRVFQKLDENNDGMICTRDLFQFMTRLGFHLSEEEAAAMLQSVDTNRDGRVDFEEFLSLHMSKCVEEATTFSSDSLPAESTVDDDEEDEDTLLEAFRVFDKNEDGIITAHELQTVLLDLGFPEGRSLKSCEKMIQNVDIDGNGAVDIKEFKLLMRLESLKGLKLPYYRKIAKVVELSRVRFRLDACQDKSPSPQNRSEWSNRAM</sequence>
<evidence type="ECO:0000256" key="3">
    <source>
        <dbReference type="ARBA" id="ARBA00022837"/>
    </source>
</evidence>
<evidence type="ECO:0000313" key="6">
    <source>
        <dbReference type="Proteomes" id="UP000077202"/>
    </source>
</evidence>
<dbReference type="InterPro" id="IPR002048">
    <property type="entry name" value="EF_hand_dom"/>
</dbReference>
<feature type="domain" description="EF-hand" evidence="4">
    <location>
        <begin position="172"/>
        <end position="207"/>
    </location>
</feature>
<dbReference type="SUPFAM" id="SSF47473">
    <property type="entry name" value="EF-hand"/>
    <property type="match status" value="1"/>
</dbReference>
<dbReference type="InterPro" id="IPR039647">
    <property type="entry name" value="EF_hand_pair_protein_CML-like"/>
</dbReference>
<dbReference type="Proteomes" id="UP000077202">
    <property type="component" value="Unassembled WGS sequence"/>
</dbReference>
<dbReference type="InterPro" id="IPR018247">
    <property type="entry name" value="EF_Hand_1_Ca_BS"/>
</dbReference>
<organism evidence="5 6">
    <name type="scientific">Marchantia polymorpha subsp. ruderalis</name>
    <dbReference type="NCBI Taxonomy" id="1480154"/>
    <lineage>
        <taxon>Eukaryota</taxon>
        <taxon>Viridiplantae</taxon>
        <taxon>Streptophyta</taxon>
        <taxon>Embryophyta</taxon>
        <taxon>Marchantiophyta</taxon>
        <taxon>Marchantiopsida</taxon>
        <taxon>Marchantiidae</taxon>
        <taxon>Marchantiales</taxon>
        <taxon>Marchantiaceae</taxon>
        <taxon>Marchantia</taxon>
    </lineage>
</organism>
<protein>
    <recommendedName>
        <fullName evidence="4">EF-hand domain-containing protein</fullName>
    </recommendedName>
</protein>
<dbReference type="Gene3D" id="1.10.238.10">
    <property type="entry name" value="EF-hand"/>
    <property type="match status" value="2"/>
</dbReference>
<evidence type="ECO:0000256" key="2">
    <source>
        <dbReference type="ARBA" id="ARBA00022737"/>
    </source>
</evidence>
<gene>
    <name evidence="5" type="ORF">AXG93_2772s1050</name>
</gene>
<keyword evidence="1" id="KW-0479">Metal-binding</keyword>
<feature type="domain" description="EF-hand" evidence="4">
    <location>
        <begin position="134"/>
        <end position="169"/>
    </location>
</feature>
<dbReference type="EMBL" id="LVLJ01000913">
    <property type="protein sequence ID" value="OAE31996.1"/>
    <property type="molecule type" value="Genomic_DNA"/>
</dbReference>
<dbReference type="Pfam" id="PF13499">
    <property type="entry name" value="EF-hand_7"/>
    <property type="match status" value="2"/>
</dbReference>
<dbReference type="PROSITE" id="PS50222">
    <property type="entry name" value="EF_HAND_2"/>
    <property type="match status" value="4"/>
</dbReference>
<feature type="domain" description="EF-hand" evidence="4">
    <location>
        <begin position="78"/>
        <end position="113"/>
    </location>
</feature>
<evidence type="ECO:0000256" key="1">
    <source>
        <dbReference type="ARBA" id="ARBA00022723"/>
    </source>
</evidence>
<proteinExistence type="predicted"/>
<accession>A0A176WII9</accession>
<keyword evidence="3" id="KW-0106">Calcium</keyword>
<dbReference type="FunFam" id="1.10.238.10:FF:000178">
    <property type="entry name" value="Calmodulin-2 A"/>
    <property type="match status" value="1"/>
</dbReference>
<keyword evidence="6" id="KW-1185">Reference proteome</keyword>
<reference evidence="5" key="1">
    <citation type="submission" date="2016-03" db="EMBL/GenBank/DDBJ databases">
        <title>Mechanisms controlling the formation of the plant cell surface in tip-growing cells are functionally conserved among land plants.</title>
        <authorList>
            <person name="Honkanen S."/>
            <person name="Jones V.A."/>
            <person name="Morieri G."/>
            <person name="Champion C."/>
            <person name="Hetherington A.J."/>
            <person name="Kelly S."/>
            <person name="Saint-Marcoux D."/>
            <person name="Proust H."/>
            <person name="Prescott H."/>
            <person name="Dolan L."/>
        </authorList>
    </citation>
    <scope>NUCLEOTIDE SEQUENCE [LARGE SCALE GENOMIC DNA]</scope>
    <source>
        <tissue evidence="5">Whole gametophyte</tissue>
    </source>
</reference>
<dbReference type="GO" id="GO:0043226">
    <property type="term" value="C:organelle"/>
    <property type="evidence" value="ECO:0007669"/>
    <property type="project" value="UniProtKB-ARBA"/>
</dbReference>
<name>A0A176WII9_MARPO</name>
<evidence type="ECO:0000313" key="5">
    <source>
        <dbReference type="EMBL" id="OAE31996.1"/>
    </source>
</evidence>
<dbReference type="PROSITE" id="PS00018">
    <property type="entry name" value="EF_HAND_1"/>
    <property type="match status" value="4"/>
</dbReference>
<dbReference type="GO" id="GO:0005509">
    <property type="term" value="F:calcium ion binding"/>
    <property type="evidence" value="ECO:0007669"/>
    <property type="project" value="InterPro"/>
</dbReference>
<feature type="domain" description="EF-hand" evidence="4">
    <location>
        <begin position="42"/>
        <end position="77"/>
    </location>
</feature>